<evidence type="ECO:0000313" key="2">
    <source>
        <dbReference type="Proteomes" id="UP000254707"/>
    </source>
</evidence>
<gene>
    <name evidence="1" type="ORF">NCTC7688_01193</name>
</gene>
<proteinExistence type="predicted"/>
<dbReference type="AlphaFoldDB" id="A0A380HMT3"/>
<name>A0A380HMT3_STASA</name>
<reference evidence="1 2" key="1">
    <citation type="submission" date="2018-06" db="EMBL/GenBank/DDBJ databases">
        <authorList>
            <consortium name="Pathogen Informatics"/>
            <person name="Doyle S."/>
        </authorList>
    </citation>
    <scope>NUCLEOTIDE SEQUENCE [LARGE SCALE GENOMIC DNA]</scope>
    <source>
        <strain evidence="1 2">NCTC7688</strain>
    </source>
</reference>
<dbReference type="RefSeq" id="WP_258862974.1">
    <property type="nucleotide sequence ID" value="NZ_UHED01000001.1"/>
</dbReference>
<protein>
    <submittedName>
        <fullName evidence="1">Uncharacterized protein</fullName>
    </submittedName>
</protein>
<dbReference type="Proteomes" id="UP000254707">
    <property type="component" value="Unassembled WGS sequence"/>
</dbReference>
<dbReference type="EMBL" id="UHED01000001">
    <property type="protein sequence ID" value="SUM82639.1"/>
    <property type="molecule type" value="Genomic_DNA"/>
</dbReference>
<sequence length="42" mass="4868">MKELKKVKEETIIALLKKIQITNEADTILDLTRSIETILEIK</sequence>
<evidence type="ECO:0000313" key="1">
    <source>
        <dbReference type="EMBL" id="SUM82639.1"/>
    </source>
</evidence>
<organism evidence="1 2">
    <name type="scientific">Staphylococcus saprophyticus</name>
    <dbReference type="NCBI Taxonomy" id="29385"/>
    <lineage>
        <taxon>Bacteria</taxon>
        <taxon>Bacillati</taxon>
        <taxon>Bacillota</taxon>
        <taxon>Bacilli</taxon>
        <taxon>Bacillales</taxon>
        <taxon>Staphylococcaceae</taxon>
        <taxon>Staphylococcus</taxon>
    </lineage>
</organism>
<accession>A0A380HMT3</accession>